<organism evidence="2 3">
    <name type="scientific">Lithospermum erythrorhizon</name>
    <name type="common">Purple gromwell</name>
    <name type="synonym">Lithospermum officinale var. erythrorhizon</name>
    <dbReference type="NCBI Taxonomy" id="34254"/>
    <lineage>
        <taxon>Eukaryota</taxon>
        <taxon>Viridiplantae</taxon>
        <taxon>Streptophyta</taxon>
        <taxon>Embryophyta</taxon>
        <taxon>Tracheophyta</taxon>
        <taxon>Spermatophyta</taxon>
        <taxon>Magnoliopsida</taxon>
        <taxon>eudicotyledons</taxon>
        <taxon>Gunneridae</taxon>
        <taxon>Pentapetalae</taxon>
        <taxon>asterids</taxon>
        <taxon>lamiids</taxon>
        <taxon>Boraginales</taxon>
        <taxon>Boraginaceae</taxon>
        <taxon>Boraginoideae</taxon>
        <taxon>Lithospermeae</taxon>
        <taxon>Lithospermum</taxon>
    </lineage>
</organism>
<proteinExistence type="predicted"/>
<feature type="domain" description="Retrotransposon gag" evidence="1">
    <location>
        <begin position="6"/>
        <end position="77"/>
    </location>
</feature>
<dbReference type="InterPro" id="IPR005162">
    <property type="entry name" value="Retrotrans_gag_dom"/>
</dbReference>
<reference evidence="2 3" key="1">
    <citation type="submission" date="2024-01" db="EMBL/GenBank/DDBJ databases">
        <title>The complete chloroplast genome sequence of Lithospermum erythrorhizon: insights into the phylogenetic relationship among Boraginaceae species and the maternal lineages of purple gromwells.</title>
        <authorList>
            <person name="Okada T."/>
            <person name="Watanabe K."/>
        </authorList>
    </citation>
    <scope>NUCLEOTIDE SEQUENCE [LARGE SCALE GENOMIC DNA]</scope>
</reference>
<name>A0AAV3RRF1_LITER</name>
<gene>
    <name evidence="2" type="ORF">LIER_42487</name>
</gene>
<dbReference type="EMBL" id="BAABME010029635">
    <property type="protein sequence ID" value="GAA0183937.1"/>
    <property type="molecule type" value="Genomic_DNA"/>
</dbReference>
<comment type="caution">
    <text evidence="2">The sequence shown here is derived from an EMBL/GenBank/DDBJ whole genome shotgun (WGS) entry which is preliminary data.</text>
</comment>
<evidence type="ECO:0000313" key="2">
    <source>
        <dbReference type="EMBL" id="GAA0183937.1"/>
    </source>
</evidence>
<evidence type="ECO:0000259" key="1">
    <source>
        <dbReference type="Pfam" id="PF03732"/>
    </source>
</evidence>
<evidence type="ECO:0000313" key="3">
    <source>
        <dbReference type="Proteomes" id="UP001454036"/>
    </source>
</evidence>
<sequence length="118" mass="13597">MALQLKTIDTYQQTADAFVAKFAIAVQRRQDERILLDIQQGKNEFLRAYHGRYNNLLLNIPMVDDKVAYMAFFKGLRYEKLKKALLVRTPLTKDELTAAVITHIELEELKVGSDQPVD</sequence>
<accession>A0AAV3RRF1</accession>
<dbReference type="Proteomes" id="UP001454036">
    <property type="component" value="Unassembled WGS sequence"/>
</dbReference>
<protein>
    <recommendedName>
        <fullName evidence="1">Retrotransposon gag domain-containing protein</fullName>
    </recommendedName>
</protein>
<dbReference type="AlphaFoldDB" id="A0AAV3RRF1"/>
<keyword evidence="3" id="KW-1185">Reference proteome</keyword>
<dbReference type="Pfam" id="PF03732">
    <property type="entry name" value="Retrotrans_gag"/>
    <property type="match status" value="1"/>
</dbReference>